<dbReference type="NCBIfam" id="TIGR00842">
    <property type="entry name" value="bcct"/>
    <property type="match status" value="1"/>
</dbReference>
<dbReference type="PROSITE" id="PS01303">
    <property type="entry name" value="BCCT"/>
    <property type="match status" value="1"/>
</dbReference>
<reference evidence="10 11" key="1">
    <citation type="submission" date="2021-09" db="EMBL/GenBank/DDBJ databases">
        <title>Lysobacter sp. 13A isolated from the river sediment.</title>
        <authorList>
            <person name="Liu H."/>
            <person name="Li S."/>
            <person name="Mao S."/>
        </authorList>
    </citation>
    <scope>NUCLEOTIDE SEQUENCE [LARGE SCALE GENOMIC DNA]</scope>
    <source>
        <strain evidence="10 11">13A</strain>
    </source>
</reference>
<evidence type="ECO:0000256" key="2">
    <source>
        <dbReference type="ARBA" id="ARBA00005658"/>
    </source>
</evidence>
<accession>A0ABS7T347</accession>
<keyword evidence="11" id="KW-1185">Reference proteome</keyword>
<evidence type="ECO:0000313" key="11">
    <source>
        <dbReference type="Proteomes" id="UP001430954"/>
    </source>
</evidence>
<dbReference type="InterPro" id="IPR018093">
    <property type="entry name" value="BCCT_CS"/>
</dbReference>
<gene>
    <name evidence="10" type="ORF">K6753_01910</name>
</gene>
<sequence>MVFRISVTLLVLLVLGAVIAPEAFGALSAQVQAATLARAGWLYLVIVFGVLAFLVYLAIGRLGSLRIGGDDAEPEFSRRSWFAMLFSAGMGIGLVFWGAAEPLSHFKSPPEGLEGGTTQAASAAMRYAFFHWGLHPWAIYALVGLGMAWFQFNRGSRGLVSDLLAPLIGRHAQGAAGTAIDVLAVVATAVGVATTLGFGAAQIAAGLQRVAGAPDGVATQLVVIAVAFVLYMASSATGLERGIKWLSNLNMAAAALLLALVLVLGPTAFLFETLTTTLGSYLNLLPSMSLRMTPFSQRSWVGDWTIFYWAWWMAWAPFVGAFFARISYGRTVREFVLGVVAGPALVSFIWFAVFGGATLYAQMFGGADLLGELERGYQHVLFALFDTLPWATVLAWVAIVLLMSFFVTSADSATLVLASMSSEAAGDPTLLRKMVWGVLQAAIAVALLLAGGLEALQSMVIVAALPFALLLAAAVVSLHRVLAEARAAHDREDRELHRAEKRWLERERGQQEAGGSASDVHRGPTD</sequence>
<evidence type="ECO:0000256" key="6">
    <source>
        <dbReference type="ARBA" id="ARBA00022989"/>
    </source>
</evidence>
<dbReference type="RefSeq" id="WP_223674487.1">
    <property type="nucleotide sequence ID" value="NZ_JAINZW010000001.1"/>
</dbReference>
<organism evidence="10 11">
    <name type="scientific">Novilysobacter selenitireducens</name>
    <dbReference type="NCBI Taxonomy" id="2872639"/>
    <lineage>
        <taxon>Bacteria</taxon>
        <taxon>Pseudomonadati</taxon>
        <taxon>Pseudomonadota</taxon>
        <taxon>Gammaproteobacteria</taxon>
        <taxon>Lysobacterales</taxon>
        <taxon>Lysobacteraceae</taxon>
        <taxon>Novilysobacter</taxon>
    </lineage>
</organism>
<feature type="transmembrane region" description="Helical" evidence="9">
    <location>
        <begin position="306"/>
        <end position="324"/>
    </location>
</feature>
<keyword evidence="7 9" id="KW-0472">Membrane</keyword>
<feature type="transmembrane region" description="Helical" evidence="9">
    <location>
        <begin position="43"/>
        <end position="60"/>
    </location>
</feature>
<evidence type="ECO:0000256" key="4">
    <source>
        <dbReference type="ARBA" id="ARBA00022475"/>
    </source>
</evidence>
<feature type="compositionally biased region" description="Basic and acidic residues" evidence="8">
    <location>
        <begin position="501"/>
        <end position="510"/>
    </location>
</feature>
<evidence type="ECO:0000256" key="9">
    <source>
        <dbReference type="SAM" id="Phobius"/>
    </source>
</evidence>
<evidence type="ECO:0000256" key="7">
    <source>
        <dbReference type="ARBA" id="ARBA00023136"/>
    </source>
</evidence>
<dbReference type="Proteomes" id="UP001430954">
    <property type="component" value="Unassembled WGS sequence"/>
</dbReference>
<keyword evidence="6 9" id="KW-1133">Transmembrane helix</keyword>
<evidence type="ECO:0000313" key="10">
    <source>
        <dbReference type="EMBL" id="MBZ4038291.1"/>
    </source>
</evidence>
<evidence type="ECO:0000256" key="5">
    <source>
        <dbReference type="ARBA" id="ARBA00022692"/>
    </source>
</evidence>
<feature type="transmembrane region" description="Helical" evidence="9">
    <location>
        <begin position="251"/>
        <end position="271"/>
    </location>
</feature>
<dbReference type="PANTHER" id="PTHR30047">
    <property type="entry name" value="HIGH-AFFINITY CHOLINE TRANSPORT PROTEIN-RELATED"/>
    <property type="match status" value="1"/>
</dbReference>
<comment type="subcellular location">
    <subcellularLocation>
        <location evidence="1">Cell membrane</location>
        <topology evidence="1">Multi-pass membrane protein</topology>
    </subcellularLocation>
</comment>
<feature type="transmembrane region" description="Helical" evidence="9">
    <location>
        <begin position="180"/>
        <end position="205"/>
    </location>
</feature>
<keyword evidence="3" id="KW-0813">Transport</keyword>
<keyword evidence="5 9" id="KW-0812">Transmembrane</keyword>
<feature type="transmembrane region" description="Helical" evidence="9">
    <location>
        <begin position="430"/>
        <end position="453"/>
    </location>
</feature>
<feature type="transmembrane region" description="Helical" evidence="9">
    <location>
        <begin position="217"/>
        <end position="239"/>
    </location>
</feature>
<comment type="caution">
    <text evidence="10">The sequence shown here is derived from an EMBL/GenBank/DDBJ whole genome shotgun (WGS) entry which is preliminary data.</text>
</comment>
<dbReference type="PANTHER" id="PTHR30047:SF7">
    <property type="entry name" value="HIGH-AFFINITY CHOLINE TRANSPORT PROTEIN"/>
    <property type="match status" value="1"/>
</dbReference>
<feature type="transmembrane region" description="Helical" evidence="9">
    <location>
        <begin position="393"/>
        <end position="418"/>
    </location>
</feature>
<feature type="transmembrane region" description="Helical" evidence="9">
    <location>
        <begin position="134"/>
        <end position="152"/>
    </location>
</feature>
<feature type="region of interest" description="Disordered" evidence="8">
    <location>
        <begin position="501"/>
        <end position="526"/>
    </location>
</feature>
<keyword evidence="4" id="KW-1003">Cell membrane</keyword>
<protein>
    <submittedName>
        <fullName evidence="10">BCCT family transporter</fullName>
    </submittedName>
</protein>
<name>A0ABS7T347_9GAMM</name>
<feature type="transmembrane region" description="Helical" evidence="9">
    <location>
        <begin position="336"/>
        <end position="361"/>
    </location>
</feature>
<feature type="transmembrane region" description="Helical" evidence="9">
    <location>
        <begin position="459"/>
        <end position="482"/>
    </location>
</feature>
<dbReference type="Pfam" id="PF02028">
    <property type="entry name" value="BCCT"/>
    <property type="match status" value="1"/>
</dbReference>
<dbReference type="InterPro" id="IPR000060">
    <property type="entry name" value="BCCT_transptr"/>
</dbReference>
<evidence type="ECO:0000256" key="1">
    <source>
        <dbReference type="ARBA" id="ARBA00004651"/>
    </source>
</evidence>
<feature type="transmembrane region" description="Helical" evidence="9">
    <location>
        <begin position="81"/>
        <end position="100"/>
    </location>
</feature>
<evidence type="ECO:0000256" key="8">
    <source>
        <dbReference type="SAM" id="MobiDB-lite"/>
    </source>
</evidence>
<comment type="similarity">
    <text evidence="2">Belongs to the BCCT transporter (TC 2.A.15) family.</text>
</comment>
<proteinExistence type="inferred from homology"/>
<dbReference type="EMBL" id="JAINZW010000001">
    <property type="protein sequence ID" value="MBZ4038291.1"/>
    <property type="molecule type" value="Genomic_DNA"/>
</dbReference>
<evidence type="ECO:0000256" key="3">
    <source>
        <dbReference type="ARBA" id="ARBA00022448"/>
    </source>
</evidence>